<gene>
    <name evidence="2" type="ORF">LCGC14_0520620</name>
</gene>
<protein>
    <submittedName>
        <fullName evidence="2">Uncharacterized protein</fullName>
    </submittedName>
</protein>
<dbReference type="AlphaFoldDB" id="A0A0F9S3G2"/>
<name>A0A0F9S3G2_9ZZZZ</name>
<feature type="region of interest" description="Disordered" evidence="1">
    <location>
        <begin position="162"/>
        <end position="196"/>
    </location>
</feature>
<evidence type="ECO:0000313" key="2">
    <source>
        <dbReference type="EMBL" id="KKN61609.1"/>
    </source>
</evidence>
<dbReference type="EMBL" id="LAZR01000653">
    <property type="protein sequence ID" value="KKN61609.1"/>
    <property type="molecule type" value="Genomic_DNA"/>
</dbReference>
<proteinExistence type="predicted"/>
<accession>A0A0F9S3G2</accession>
<organism evidence="2">
    <name type="scientific">marine sediment metagenome</name>
    <dbReference type="NCBI Taxonomy" id="412755"/>
    <lineage>
        <taxon>unclassified sequences</taxon>
        <taxon>metagenomes</taxon>
        <taxon>ecological metagenomes</taxon>
    </lineage>
</organism>
<sequence>MNDKGKRSYTKPLTPEEREQSVFWATCAAEQGTIPDGVRQAKVYLRWDATLRLLEEGLAAVTAERDVEWNARGEAERERDAYRWVVLELLDDKTLAEFIATVERCGWGELREGRILDAVRGLGSLVIRPPSGSPGGFEAAAGILADTWDGEKSEVTIRRLREYGIARDGTPPPETTKPIAETRMGEPNAIDAEEET</sequence>
<reference evidence="2" key="1">
    <citation type="journal article" date="2015" name="Nature">
        <title>Complex archaea that bridge the gap between prokaryotes and eukaryotes.</title>
        <authorList>
            <person name="Spang A."/>
            <person name="Saw J.H."/>
            <person name="Jorgensen S.L."/>
            <person name="Zaremba-Niedzwiedzka K."/>
            <person name="Martijn J."/>
            <person name="Lind A.E."/>
            <person name="van Eijk R."/>
            <person name="Schleper C."/>
            <person name="Guy L."/>
            <person name="Ettema T.J."/>
        </authorList>
    </citation>
    <scope>NUCLEOTIDE SEQUENCE</scope>
</reference>
<comment type="caution">
    <text evidence="2">The sequence shown here is derived from an EMBL/GenBank/DDBJ whole genome shotgun (WGS) entry which is preliminary data.</text>
</comment>
<evidence type="ECO:0000256" key="1">
    <source>
        <dbReference type="SAM" id="MobiDB-lite"/>
    </source>
</evidence>